<feature type="domain" description="FecR N-terminal" evidence="3">
    <location>
        <begin position="25"/>
        <end position="65"/>
    </location>
</feature>
<name>A0A1M4SEP0_9BURK</name>
<dbReference type="PANTHER" id="PTHR30273">
    <property type="entry name" value="PERIPLASMIC SIGNAL SENSOR AND SIGMA FACTOR ACTIVATOR FECR-RELATED"/>
    <property type="match status" value="1"/>
</dbReference>
<feature type="domain" description="FecR protein" evidence="2">
    <location>
        <begin position="136"/>
        <end position="226"/>
    </location>
</feature>
<evidence type="ECO:0000313" key="4">
    <source>
        <dbReference type="EMBL" id="SHE30635.1"/>
    </source>
</evidence>
<dbReference type="OrthoDB" id="1100567at2"/>
<dbReference type="PIRSF" id="PIRSF018266">
    <property type="entry name" value="FecR"/>
    <property type="match status" value="1"/>
</dbReference>
<dbReference type="Gene3D" id="2.60.120.1440">
    <property type="match status" value="1"/>
</dbReference>
<keyword evidence="1" id="KW-0812">Transmembrane</keyword>
<keyword evidence="5" id="KW-1185">Reference proteome</keyword>
<keyword evidence="1" id="KW-0472">Membrane</keyword>
<dbReference type="Gene3D" id="3.55.50.30">
    <property type="match status" value="1"/>
</dbReference>
<dbReference type="AlphaFoldDB" id="A0A1M4SEP0"/>
<sequence>MIRSRRTIPPPATSAEASTDAVLAEAANWYAQLRDGRASAQQQQRWQEWLQAQPQHRHAWQQVQAISGSFMPIRQLPNAENTAEQLETTSQRIRAITRRRLLLGMATVVGVGSVGWVVWGDERVPAVVMAWQAEQRTGIGERRSITLADGGTLWLNTDTAIDVDYRAGLRRIVLYRGEILVETAADAQNRPFVIDSPHGRLRAVGTRFGVHLHERATELTVLDGRVAIHTVGHQTAMLGAGQYTRFTAERIEATQTTDASAQAWTQGVLVAHDMPLGEVIAELRRYRHGQIVLAPGLETLRVYGSFPLDDTDRALAMIAQVLKLHLRRRLPWRVSVEPS</sequence>
<dbReference type="Proteomes" id="UP000184327">
    <property type="component" value="Unassembled WGS sequence"/>
</dbReference>
<protein>
    <submittedName>
        <fullName evidence="4">FecR family protein</fullName>
    </submittedName>
</protein>
<dbReference type="PANTHER" id="PTHR30273:SF2">
    <property type="entry name" value="PROTEIN FECR"/>
    <property type="match status" value="1"/>
</dbReference>
<feature type="transmembrane region" description="Helical" evidence="1">
    <location>
        <begin position="101"/>
        <end position="119"/>
    </location>
</feature>
<evidence type="ECO:0000313" key="5">
    <source>
        <dbReference type="Proteomes" id="UP000184327"/>
    </source>
</evidence>
<dbReference type="InterPro" id="IPR012373">
    <property type="entry name" value="Ferrdict_sens_TM"/>
</dbReference>
<dbReference type="InterPro" id="IPR006860">
    <property type="entry name" value="FecR"/>
</dbReference>
<evidence type="ECO:0000256" key="1">
    <source>
        <dbReference type="SAM" id="Phobius"/>
    </source>
</evidence>
<reference evidence="4 5" key="1">
    <citation type="submission" date="2016-11" db="EMBL/GenBank/DDBJ databases">
        <authorList>
            <person name="Jaros S."/>
            <person name="Januszkiewicz K."/>
            <person name="Wedrychowicz H."/>
        </authorList>
    </citation>
    <scope>NUCLEOTIDE SEQUENCE [LARGE SCALE GENOMIC DNA]</scope>
    <source>
        <strain evidence="4 5">DSM 16112</strain>
    </source>
</reference>
<dbReference type="STRING" id="1122156.SAMN02745117_00094"/>
<dbReference type="InterPro" id="IPR032623">
    <property type="entry name" value="FecR_N"/>
</dbReference>
<organism evidence="4 5">
    <name type="scientific">Lampropedia hyalina DSM 16112</name>
    <dbReference type="NCBI Taxonomy" id="1122156"/>
    <lineage>
        <taxon>Bacteria</taxon>
        <taxon>Pseudomonadati</taxon>
        <taxon>Pseudomonadota</taxon>
        <taxon>Betaproteobacteria</taxon>
        <taxon>Burkholderiales</taxon>
        <taxon>Comamonadaceae</taxon>
        <taxon>Lampropedia</taxon>
    </lineage>
</organism>
<dbReference type="Pfam" id="PF04773">
    <property type="entry name" value="FecR"/>
    <property type="match status" value="1"/>
</dbReference>
<accession>A0A1M4SEP0</accession>
<gene>
    <name evidence="4" type="ORF">SAMN02745117_00094</name>
</gene>
<dbReference type="RefSeq" id="WP_073353313.1">
    <property type="nucleotide sequence ID" value="NZ_FQUZ01000001.1"/>
</dbReference>
<evidence type="ECO:0000259" key="2">
    <source>
        <dbReference type="Pfam" id="PF04773"/>
    </source>
</evidence>
<proteinExistence type="predicted"/>
<keyword evidence="1" id="KW-1133">Transmembrane helix</keyword>
<dbReference type="EMBL" id="FQUZ01000001">
    <property type="protein sequence ID" value="SHE30635.1"/>
    <property type="molecule type" value="Genomic_DNA"/>
</dbReference>
<evidence type="ECO:0000259" key="3">
    <source>
        <dbReference type="Pfam" id="PF16220"/>
    </source>
</evidence>
<dbReference type="GO" id="GO:0016989">
    <property type="term" value="F:sigma factor antagonist activity"/>
    <property type="evidence" value="ECO:0007669"/>
    <property type="project" value="TreeGrafter"/>
</dbReference>
<dbReference type="Pfam" id="PF16220">
    <property type="entry name" value="DUF4880"/>
    <property type="match status" value="1"/>
</dbReference>